<organism evidence="5 6">
    <name type="scientific">Penicillium concentricum</name>
    <dbReference type="NCBI Taxonomy" id="293559"/>
    <lineage>
        <taxon>Eukaryota</taxon>
        <taxon>Fungi</taxon>
        <taxon>Dikarya</taxon>
        <taxon>Ascomycota</taxon>
        <taxon>Pezizomycotina</taxon>
        <taxon>Eurotiomycetes</taxon>
        <taxon>Eurotiomycetidae</taxon>
        <taxon>Eurotiales</taxon>
        <taxon>Aspergillaceae</taxon>
        <taxon>Penicillium</taxon>
    </lineage>
</organism>
<feature type="compositionally biased region" description="Polar residues" evidence="3">
    <location>
        <begin position="239"/>
        <end position="254"/>
    </location>
</feature>
<evidence type="ECO:0000313" key="6">
    <source>
        <dbReference type="Proteomes" id="UP001147752"/>
    </source>
</evidence>
<feature type="compositionally biased region" description="Polar residues" evidence="3">
    <location>
        <begin position="377"/>
        <end position="388"/>
    </location>
</feature>
<keyword evidence="1 2" id="KW-0175">Coiled coil</keyword>
<feature type="compositionally biased region" description="Polar residues" evidence="3">
    <location>
        <begin position="1"/>
        <end position="10"/>
    </location>
</feature>
<dbReference type="InterPro" id="IPR005613">
    <property type="entry name" value="AIP3_C"/>
</dbReference>
<dbReference type="OrthoDB" id="783096at2759"/>
<accession>A0A9W9VJK4</accession>
<evidence type="ECO:0000259" key="4">
    <source>
        <dbReference type="SMART" id="SM00806"/>
    </source>
</evidence>
<dbReference type="GeneID" id="81458038"/>
<feature type="region of interest" description="Disordered" evidence="3">
    <location>
        <begin position="210"/>
        <end position="314"/>
    </location>
</feature>
<feature type="region of interest" description="Disordered" evidence="3">
    <location>
        <begin position="847"/>
        <end position="868"/>
    </location>
</feature>
<dbReference type="InterPro" id="IPR051825">
    <property type="entry name" value="SRCIN1"/>
</dbReference>
<reference evidence="5" key="1">
    <citation type="submission" date="2022-12" db="EMBL/GenBank/DDBJ databases">
        <authorList>
            <person name="Petersen C."/>
        </authorList>
    </citation>
    <scope>NUCLEOTIDE SEQUENCE</scope>
    <source>
        <strain evidence="5">IBT 3081</strain>
    </source>
</reference>
<feature type="compositionally biased region" description="Polar residues" evidence="3">
    <location>
        <begin position="266"/>
        <end position="298"/>
    </location>
</feature>
<gene>
    <name evidence="5" type="ORF">N7517_001125</name>
</gene>
<dbReference type="RefSeq" id="XP_056582990.1">
    <property type="nucleotide sequence ID" value="XM_056718855.1"/>
</dbReference>
<dbReference type="GO" id="GO:0030010">
    <property type="term" value="P:establishment of cell polarity"/>
    <property type="evidence" value="ECO:0007669"/>
    <property type="project" value="TreeGrafter"/>
</dbReference>
<feature type="compositionally biased region" description="Low complexity" evidence="3">
    <location>
        <begin position="970"/>
        <end position="981"/>
    </location>
</feature>
<name>A0A9W9VJK4_9EURO</name>
<dbReference type="InterPro" id="IPR022782">
    <property type="entry name" value="AIP3-like_C"/>
</dbReference>
<keyword evidence="6" id="KW-1185">Reference proteome</keyword>
<feature type="domain" description="Actin interacting protein 3 C-terminal" evidence="4">
    <location>
        <begin position="512"/>
        <end position="947"/>
    </location>
</feature>
<dbReference type="PANTHER" id="PTHR22741">
    <property type="entry name" value="P140CAP/SNIP-RELATED"/>
    <property type="match status" value="1"/>
</dbReference>
<feature type="compositionally biased region" description="Basic and acidic residues" evidence="3">
    <location>
        <begin position="956"/>
        <end position="969"/>
    </location>
</feature>
<feature type="region of interest" description="Disordered" evidence="3">
    <location>
        <begin position="374"/>
        <end position="488"/>
    </location>
</feature>
<proteinExistence type="predicted"/>
<dbReference type="InterPro" id="IPR056279">
    <property type="entry name" value="Aip3p_Bud6_N"/>
</dbReference>
<reference evidence="5" key="2">
    <citation type="journal article" date="2023" name="IMA Fungus">
        <title>Comparative genomic study of the Penicillium genus elucidates a diverse pangenome and 15 lateral gene transfer events.</title>
        <authorList>
            <person name="Petersen C."/>
            <person name="Sorensen T."/>
            <person name="Nielsen M.R."/>
            <person name="Sondergaard T.E."/>
            <person name="Sorensen J.L."/>
            <person name="Fitzpatrick D.A."/>
            <person name="Frisvad J.C."/>
            <person name="Nielsen K.L."/>
        </authorList>
    </citation>
    <scope>NUCLEOTIDE SEQUENCE</scope>
    <source>
        <strain evidence="5">IBT 3081</strain>
    </source>
</reference>
<feature type="coiled-coil region" evidence="2">
    <location>
        <begin position="729"/>
        <end position="756"/>
    </location>
</feature>
<dbReference type="GO" id="GO:0005519">
    <property type="term" value="F:cytoskeletal regulatory protein binding"/>
    <property type="evidence" value="ECO:0007669"/>
    <property type="project" value="InterPro"/>
</dbReference>
<evidence type="ECO:0000313" key="5">
    <source>
        <dbReference type="EMBL" id="KAJ5383214.1"/>
    </source>
</evidence>
<feature type="compositionally biased region" description="Low complexity" evidence="3">
    <location>
        <begin position="39"/>
        <end position="53"/>
    </location>
</feature>
<feature type="region of interest" description="Disordered" evidence="3">
    <location>
        <begin position="1"/>
        <end position="61"/>
    </location>
</feature>
<dbReference type="EMBL" id="JAPZBT010000001">
    <property type="protein sequence ID" value="KAJ5383214.1"/>
    <property type="molecule type" value="Genomic_DNA"/>
</dbReference>
<feature type="region of interest" description="Disordered" evidence="3">
    <location>
        <begin position="169"/>
        <end position="192"/>
    </location>
</feature>
<dbReference type="Gene3D" id="1.20.58.1540">
    <property type="entry name" value="Actin interacting protein 3, C-terminal domain"/>
    <property type="match status" value="1"/>
</dbReference>
<feature type="compositionally biased region" description="Basic and acidic residues" evidence="3">
    <location>
        <begin position="991"/>
        <end position="1011"/>
    </location>
</feature>
<evidence type="ECO:0000256" key="1">
    <source>
        <dbReference type="ARBA" id="ARBA00023054"/>
    </source>
</evidence>
<feature type="region of interest" description="Disordered" evidence="3">
    <location>
        <begin position="956"/>
        <end position="1039"/>
    </location>
</feature>
<comment type="caution">
    <text evidence="5">The sequence shown here is derived from an EMBL/GenBank/DDBJ whole genome shotgun (WGS) entry which is preliminary data.</text>
</comment>
<evidence type="ECO:0000256" key="3">
    <source>
        <dbReference type="SAM" id="MobiDB-lite"/>
    </source>
</evidence>
<dbReference type="GO" id="GO:0051286">
    <property type="term" value="C:cell tip"/>
    <property type="evidence" value="ECO:0007669"/>
    <property type="project" value="TreeGrafter"/>
</dbReference>
<dbReference type="Proteomes" id="UP001147752">
    <property type="component" value="Unassembled WGS sequence"/>
</dbReference>
<feature type="compositionally biased region" description="Polar residues" evidence="3">
    <location>
        <begin position="19"/>
        <end position="38"/>
    </location>
</feature>
<dbReference type="SMART" id="SM00806">
    <property type="entry name" value="AIP3"/>
    <property type="match status" value="1"/>
</dbReference>
<protein>
    <submittedName>
        <fullName evidence="5">Actin interacting protein 3</fullName>
    </submittedName>
</protein>
<dbReference type="AlphaFoldDB" id="A0A9W9VJK4"/>
<feature type="compositionally biased region" description="Basic and acidic residues" evidence="3">
    <location>
        <begin position="255"/>
        <end position="264"/>
    </location>
</feature>
<dbReference type="PANTHER" id="PTHR22741:SF10">
    <property type="entry name" value="COILED-COIL DOMAIN-CONTAINING PROTEIN CG32809"/>
    <property type="match status" value="1"/>
</dbReference>
<evidence type="ECO:0000256" key="2">
    <source>
        <dbReference type="SAM" id="Coils"/>
    </source>
</evidence>
<sequence>MQSSGVSRTQFPYPEHLDQQTSPQRPSASGSADTPMATQQSGRSSSASSRSQSKNQPDKQISQIEKSVTHLLVATKQLLETLTQWSRKQASENDVSDVYVRLGYEFNLACRAFSAIGVDTSDLGPVPDLLRTILEDTLSQDASSQSLDRYLPRIRDIIINLLKGLKKKQARLRSRHQREDGRPPARQISAGSIANGQAIGQLYDEAAASTLPATAQSPRRSNRRYGSGGSLEDQPAIARTSSAPSTTEPRTTNYAERELSRREAQQMLSQPTPFDNETTPRASASNTATPPTYMTPTGFSAPPPPPPPKEDDALGALQRSGELERRASRRFSAYQIQKHLGASTNGVPVLPTQNSPIPNRGRDVRESLNAVRLRGSITHTRQRSNNRLQEAAKGAQGPPSAHIPDVVEEERTPPSAAPPLQPQEIDTASFESPREGHAPDEKDDTVESAIVPPIIPLPQEKPTLEGAFEPAKPAPQTPRADSFGPSAELATPSSAIQFATEQPSPGKELTLFLQYKSKIKKYVLPDGIAELTIGRLQLAFIEKFAWNTHDNGVDLPEIYIQDPISGIRHELEDLIDVKDRSVLVLNVDNLDEVKKHFDDSLGSVRLLVEGVKETLSGQSDIIQRVSDRQLEAAKEIARLAAAPATSGPAAIGGTSKASIAGSGSQIAELQTLRRDLAVLRQTYSNFTADITGSMSAVRAKASKVKTVADDVTTPSYEGDAGRARVNTGKKELAGESERLVARVDDLQDLVEDLRKDVVTRGVRPLPRQLEGVSRDISMVMKEIKKMQDFLGREKPIWTKIWEKELQLVCEERDQLTMQEDLAADLQDDLEKATQTFALVEQATKEQVMTTPTSGTAVRAPSRTLGIDPTVDPMKAKDGVLGEVRALRPNHESRLEAIERAEKARKVELETRRIGLFQKELGAFVDEGKLKKSGGFEETERLRTAKDERIRKEVWDRQQARNAEMEKAEAEAAAAQAAEQNNEGGGDDDQQEGGKEASPEHDDQAEKAEEPPKSPSSDTGNPILKAPEEEDKAHSEQPST</sequence>
<dbReference type="Pfam" id="PF03915">
    <property type="entry name" value="AIP3"/>
    <property type="match status" value="1"/>
</dbReference>
<dbReference type="GO" id="GO:0005737">
    <property type="term" value="C:cytoplasm"/>
    <property type="evidence" value="ECO:0007669"/>
    <property type="project" value="TreeGrafter"/>
</dbReference>
<feature type="coiled-coil region" evidence="2">
    <location>
        <begin position="815"/>
        <end position="842"/>
    </location>
</feature>
<dbReference type="Pfam" id="PF23153">
    <property type="entry name" value="Aip3p_Bud6_N"/>
    <property type="match status" value="1"/>
</dbReference>
<feature type="compositionally biased region" description="Basic and acidic residues" evidence="3">
    <location>
        <begin position="1030"/>
        <end position="1039"/>
    </location>
</feature>